<keyword evidence="3" id="KW-0560">Oxidoreductase</keyword>
<dbReference type="InterPro" id="IPR036291">
    <property type="entry name" value="NAD(P)-bd_dom_sf"/>
</dbReference>
<dbReference type="OrthoDB" id="294295at2759"/>
<name>A0A9P6UIL7_9FUNG</name>
<dbReference type="Gene3D" id="3.40.50.720">
    <property type="entry name" value="NAD(P)-binding Rossmann-like Domain"/>
    <property type="match status" value="1"/>
</dbReference>
<keyword evidence="5" id="KW-1185">Reference proteome</keyword>
<evidence type="ECO:0000256" key="2">
    <source>
        <dbReference type="ARBA" id="ARBA00022857"/>
    </source>
</evidence>
<dbReference type="SUPFAM" id="SSF51735">
    <property type="entry name" value="NAD(P)-binding Rossmann-fold domains"/>
    <property type="match status" value="1"/>
</dbReference>
<dbReference type="GO" id="GO:0016614">
    <property type="term" value="F:oxidoreductase activity, acting on CH-OH group of donors"/>
    <property type="evidence" value="ECO:0007669"/>
    <property type="project" value="UniProtKB-ARBA"/>
</dbReference>
<dbReference type="AlphaFoldDB" id="A0A9P6UIL7"/>
<dbReference type="PRINTS" id="PR00081">
    <property type="entry name" value="GDHRDH"/>
</dbReference>
<dbReference type="InterPro" id="IPR020904">
    <property type="entry name" value="Sc_DH/Rdtase_CS"/>
</dbReference>
<dbReference type="PANTHER" id="PTHR48107:SF7">
    <property type="entry name" value="RE15974P"/>
    <property type="match status" value="1"/>
</dbReference>
<dbReference type="PANTHER" id="PTHR48107">
    <property type="entry name" value="NADPH-DEPENDENT ALDEHYDE REDUCTASE-LIKE PROTEIN, CHLOROPLASTIC-RELATED"/>
    <property type="match status" value="1"/>
</dbReference>
<comment type="similarity">
    <text evidence="1">Belongs to the short-chain dehydrogenases/reductases (SDR) family.</text>
</comment>
<reference evidence="4" key="1">
    <citation type="journal article" date="2020" name="Fungal Divers.">
        <title>Resolving the Mortierellaceae phylogeny through synthesis of multi-gene phylogenetics and phylogenomics.</title>
        <authorList>
            <person name="Vandepol N."/>
            <person name="Liber J."/>
            <person name="Desiro A."/>
            <person name="Na H."/>
            <person name="Kennedy M."/>
            <person name="Barry K."/>
            <person name="Grigoriev I.V."/>
            <person name="Miller A.N."/>
            <person name="O'Donnell K."/>
            <person name="Stajich J.E."/>
            <person name="Bonito G."/>
        </authorList>
    </citation>
    <scope>NUCLEOTIDE SEQUENCE</scope>
    <source>
        <strain evidence="4">NVP60</strain>
    </source>
</reference>
<dbReference type="Pfam" id="PF13561">
    <property type="entry name" value="adh_short_C2"/>
    <property type="match status" value="1"/>
</dbReference>
<dbReference type="FunFam" id="3.40.50.720:FF:000084">
    <property type="entry name" value="Short-chain dehydrogenase reductase"/>
    <property type="match status" value="1"/>
</dbReference>
<keyword evidence="2" id="KW-0521">NADP</keyword>
<dbReference type="InterPro" id="IPR002347">
    <property type="entry name" value="SDR_fam"/>
</dbReference>
<evidence type="ECO:0000313" key="5">
    <source>
        <dbReference type="Proteomes" id="UP000823405"/>
    </source>
</evidence>
<evidence type="ECO:0000256" key="1">
    <source>
        <dbReference type="ARBA" id="ARBA00006484"/>
    </source>
</evidence>
<comment type="caution">
    <text evidence="4">The sequence shown here is derived from an EMBL/GenBank/DDBJ whole genome shotgun (WGS) entry which is preliminary data.</text>
</comment>
<evidence type="ECO:0008006" key="6">
    <source>
        <dbReference type="Google" id="ProtNLM"/>
    </source>
</evidence>
<proteinExistence type="inferred from homology"/>
<gene>
    <name evidence="4" type="ORF">BGZ97_000947</name>
</gene>
<sequence>MTSNRRVAIVTGSSRGIGRAIALRLAQDGFNIVVNYHSNAVKAQQVVDFISTNTNPTNPTNPVRAIAVQANIANIDEGKYLLSETISAFGRLDVVVLNAAWLYYESIHDMTEASYLEAFDTNVKGPMFFAKLAHPYLAKAKSTPLPDSTHAGGSRIITVSTTLTSLSLVQGDHLLYCATKGALEQVTRTLAKDKAFGGSGITVNSVAPGPIDTEGLRQDLKDEGALEFFAGLHPEGRLGETEDVAGVVAFLASEEARWVNGQILRVNGGLAV</sequence>
<evidence type="ECO:0000256" key="3">
    <source>
        <dbReference type="ARBA" id="ARBA00023002"/>
    </source>
</evidence>
<evidence type="ECO:0000313" key="4">
    <source>
        <dbReference type="EMBL" id="KAG0305859.1"/>
    </source>
</evidence>
<dbReference type="PROSITE" id="PS00061">
    <property type="entry name" value="ADH_SHORT"/>
    <property type="match status" value="1"/>
</dbReference>
<accession>A0A9P6UIL7</accession>
<dbReference type="EMBL" id="JAAAIN010001186">
    <property type="protein sequence ID" value="KAG0305859.1"/>
    <property type="molecule type" value="Genomic_DNA"/>
</dbReference>
<organism evidence="4 5">
    <name type="scientific">Linnemannia gamsii</name>
    <dbReference type="NCBI Taxonomy" id="64522"/>
    <lineage>
        <taxon>Eukaryota</taxon>
        <taxon>Fungi</taxon>
        <taxon>Fungi incertae sedis</taxon>
        <taxon>Mucoromycota</taxon>
        <taxon>Mortierellomycotina</taxon>
        <taxon>Mortierellomycetes</taxon>
        <taxon>Mortierellales</taxon>
        <taxon>Mortierellaceae</taxon>
        <taxon>Linnemannia</taxon>
    </lineage>
</organism>
<protein>
    <recommendedName>
        <fullName evidence="6">NAD(P)-binding protein</fullName>
    </recommendedName>
</protein>
<dbReference type="Proteomes" id="UP000823405">
    <property type="component" value="Unassembled WGS sequence"/>
</dbReference>